<dbReference type="Gene3D" id="1.10.238.10">
    <property type="entry name" value="EF-hand"/>
    <property type="match status" value="1"/>
</dbReference>
<accession>A0A0N4YZW7</accession>
<reference evidence="3" key="1">
    <citation type="submission" date="2017-02" db="UniProtKB">
        <authorList>
            <consortium name="WormBaseParasite"/>
        </authorList>
    </citation>
    <scope>IDENTIFICATION</scope>
</reference>
<dbReference type="AlphaFoldDB" id="A0A0N4YZW7"/>
<organism evidence="3">
    <name type="scientific">Nippostrongylus brasiliensis</name>
    <name type="common">Rat hookworm</name>
    <dbReference type="NCBI Taxonomy" id="27835"/>
    <lineage>
        <taxon>Eukaryota</taxon>
        <taxon>Metazoa</taxon>
        <taxon>Ecdysozoa</taxon>
        <taxon>Nematoda</taxon>
        <taxon>Chromadorea</taxon>
        <taxon>Rhabditida</taxon>
        <taxon>Rhabditina</taxon>
        <taxon>Rhabditomorpha</taxon>
        <taxon>Strongyloidea</taxon>
        <taxon>Heligmosomidae</taxon>
        <taxon>Nippostrongylus</taxon>
    </lineage>
</organism>
<dbReference type="STRING" id="27835.A0A0N4YZW7"/>
<keyword evidence="2" id="KW-1185">Reference proteome</keyword>
<protein>
    <submittedName>
        <fullName evidence="3">Defective in cullin neddylation protein</fullName>
    </submittedName>
</protein>
<gene>
    <name evidence="1" type="ORF">NBR_LOCUS22790</name>
</gene>
<dbReference type="Proteomes" id="UP000271162">
    <property type="component" value="Unassembled WGS sequence"/>
</dbReference>
<sequence length="72" mass="8159">MFSVYANDPRDDVGSGRIGPNGMLRLLNDLHLDPADRRVLILACKLKVGLLELFEFQCHHVVIFFVYLCVAL</sequence>
<proteinExistence type="predicted"/>
<evidence type="ECO:0000313" key="3">
    <source>
        <dbReference type="WBParaSite" id="NBR_0002278901-mRNA-1"/>
    </source>
</evidence>
<evidence type="ECO:0000313" key="2">
    <source>
        <dbReference type="Proteomes" id="UP000271162"/>
    </source>
</evidence>
<name>A0A0N4YZW7_NIPBR</name>
<dbReference type="EMBL" id="UYSL01029218">
    <property type="protein sequence ID" value="VDL87842.1"/>
    <property type="molecule type" value="Genomic_DNA"/>
</dbReference>
<dbReference type="WBParaSite" id="NBR_0002278901-mRNA-1">
    <property type="protein sequence ID" value="NBR_0002278901-mRNA-1"/>
    <property type="gene ID" value="NBR_0002278901"/>
</dbReference>
<evidence type="ECO:0000313" key="1">
    <source>
        <dbReference type="EMBL" id="VDL87842.1"/>
    </source>
</evidence>
<reference evidence="1 2" key="2">
    <citation type="submission" date="2018-11" db="EMBL/GenBank/DDBJ databases">
        <authorList>
            <consortium name="Pathogen Informatics"/>
        </authorList>
    </citation>
    <scope>NUCLEOTIDE SEQUENCE [LARGE SCALE GENOMIC DNA]</scope>
</reference>